<dbReference type="AlphaFoldDB" id="A0A2V2YSF1"/>
<name>A0A2V2YSF1_9BACL</name>
<comment type="caution">
    <text evidence="2">The sequence shown here is derived from an EMBL/GenBank/DDBJ whole genome shotgun (WGS) entry which is preliminary data.</text>
</comment>
<sequence>MFFRENDIGVGIANGMILCIPFWLILFGLSLCFR</sequence>
<evidence type="ECO:0000313" key="2">
    <source>
        <dbReference type="EMBL" id="PWW01193.1"/>
    </source>
</evidence>
<accession>A0A2V2YSF1</accession>
<proteinExistence type="predicted"/>
<evidence type="ECO:0000313" key="3">
    <source>
        <dbReference type="Proteomes" id="UP000246635"/>
    </source>
</evidence>
<gene>
    <name evidence="2" type="ORF">DFQ01_11083</name>
</gene>
<keyword evidence="1" id="KW-0812">Transmembrane</keyword>
<organism evidence="2 3">
    <name type="scientific">Paenibacillus cellulosilyticus</name>
    <dbReference type="NCBI Taxonomy" id="375489"/>
    <lineage>
        <taxon>Bacteria</taxon>
        <taxon>Bacillati</taxon>
        <taxon>Bacillota</taxon>
        <taxon>Bacilli</taxon>
        <taxon>Bacillales</taxon>
        <taxon>Paenibacillaceae</taxon>
        <taxon>Paenibacillus</taxon>
    </lineage>
</organism>
<protein>
    <submittedName>
        <fullName evidence="2">Uncharacterized protein</fullName>
    </submittedName>
</protein>
<feature type="transmembrane region" description="Helical" evidence="1">
    <location>
        <begin position="12"/>
        <end position="33"/>
    </location>
</feature>
<dbReference type="EMBL" id="QGTQ01000010">
    <property type="protein sequence ID" value="PWW01193.1"/>
    <property type="molecule type" value="Genomic_DNA"/>
</dbReference>
<keyword evidence="1" id="KW-1133">Transmembrane helix</keyword>
<reference evidence="2 3" key="1">
    <citation type="submission" date="2018-05" db="EMBL/GenBank/DDBJ databases">
        <title>Genomic Encyclopedia of Type Strains, Phase III (KMG-III): the genomes of soil and plant-associated and newly described type strains.</title>
        <authorList>
            <person name="Whitman W."/>
        </authorList>
    </citation>
    <scope>NUCLEOTIDE SEQUENCE [LARGE SCALE GENOMIC DNA]</scope>
    <source>
        <strain evidence="2 3">CECT 5696</strain>
    </source>
</reference>
<keyword evidence="1" id="KW-0472">Membrane</keyword>
<dbReference type="Proteomes" id="UP000246635">
    <property type="component" value="Unassembled WGS sequence"/>
</dbReference>
<keyword evidence="3" id="KW-1185">Reference proteome</keyword>
<evidence type="ECO:0000256" key="1">
    <source>
        <dbReference type="SAM" id="Phobius"/>
    </source>
</evidence>